<feature type="transmembrane region" description="Helical" evidence="2">
    <location>
        <begin position="567"/>
        <end position="588"/>
    </location>
</feature>
<evidence type="ECO:0000313" key="4">
    <source>
        <dbReference type="Proteomes" id="UP000002872"/>
    </source>
</evidence>
<dbReference type="EMBL" id="GL870876">
    <property type="protein sequence ID" value="EIJ89378.1"/>
    <property type="molecule type" value="Genomic_DNA"/>
</dbReference>
<sequence>MEGYIDEEILKAELQKGFSDKKGRIGYEDINKIYKILMDINRTTPIFKDLPEPLTNLAYNVFYIKINSRNIECDYNEDTAISAIKDSIAQIYAIIDVIKEGAETLDSESKKEAFYKLMGNNHMVMTEVYRYRKNFYDSSINILCKKAGISELNEEITSTSAIIKLCELAESGECSRLQRVLNILVKHGDNLTITNTDGEEQSNADKLGLTNDDIYSLQLLARTEESDFFEFTYNIINHLIYESIYVQDNDKDLHNSIPKLYYTIYKMFIMRNEFNLDKDKNKDTIKTCLNQLKNMKNIVAGRTEHGISRLNHYITETLNHTDFNIDKFRANLLKGYLKSIKSDVYDIVGLPIEGTTKKENPVTIDTPSITDNENVAIAPPVTTDNENATIAPPSITDNENPVAIAPPVTTDNENATIAPPSITDNENATIAPPGTKTNDTGDTMDTSIDETAKKEKDTIGTSGTETNANGGTIDPPKNEETGGTIDTSGVTDNGNVAIDTPVPTDQETDDAIDTPSITDNESATIAPLGVTDNESATIDTPSITDQENNDTIDPPVSTKKGICFKTIIIVAVIMIVIAIVFSIVFLYFNGANKIMNIFNIL</sequence>
<dbReference type="VEuPathDB" id="MicrosporidiaDB:NEQG_00148"/>
<keyword evidence="4" id="KW-1185">Reference proteome</keyword>
<evidence type="ECO:0000256" key="2">
    <source>
        <dbReference type="SAM" id="Phobius"/>
    </source>
</evidence>
<gene>
    <name evidence="3" type="ORF">NEQG_00148</name>
</gene>
<dbReference type="OrthoDB" id="9980053at2759"/>
<feature type="compositionally biased region" description="Polar residues" evidence="1">
    <location>
        <begin position="435"/>
        <end position="446"/>
    </location>
</feature>
<dbReference type="InParanoid" id="I3EJI1"/>
<proteinExistence type="predicted"/>
<keyword evidence="2" id="KW-1133">Transmembrane helix</keyword>
<evidence type="ECO:0000256" key="1">
    <source>
        <dbReference type="SAM" id="MobiDB-lite"/>
    </source>
</evidence>
<keyword evidence="2" id="KW-0472">Membrane</keyword>
<dbReference type="Proteomes" id="UP000002872">
    <property type="component" value="Unassembled WGS sequence"/>
</dbReference>
<dbReference type="AlphaFoldDB" id="I3EJI1"/>
<dbReference type="STRING" id="935791.I3EJI1"/>
<name>I3EJI1_NEMP3</name>
<dbReference type="HOGENOM" id="CLU_031899_0_0_1"/>
<feature type="region of interest" description="Disordered" evidence="1">
    <location>
        <begin position="417"/>
        <end position="522"/>
    </location>
</feature>
<accession>I3EJI1</accession>
<feature type="compositionally biased region" description="Polar residues" evidence="1">
    <location>
        <begin position="484"/>
        <end position="494"/>
    </location>
</feature>
<keyword evidence="2" id="KW-0812">Transmembrane</keyword>
<organism evidence="3 4">
    <name type="scientific">Nematocida parisii (strain ERTm3)</name>
    <name type="common">Nematode killer fungus</name>
    <dbReference type="NCBI Taxonomy" id="935791"/>
    <lineage>
        <taxon>Eukaryota</taxon>
        <taxon>Fungi</taxon>
        <taxon>Fungi incertae sedis</taxon>
        <taxon>Microsporidia</taxon>
        <taxon>Nematocida</taxon>
    </lineage>
</organism>
<protein>
    <submittedName>
        <fullName evidence="3">Uncharacterized protein</fullName>
    </submittedName>
</protein>
<feature type="compositionally biased region" description="Polar residues" evidence="1">
    <location>
        <begin position="459"/>
        <end position="470"/>
    </location>
</feature>
<reference evidence="3" key="1">
    <citation type="submission" date="2011-01" db="EMBL/GenBank/DDBJ databases">
        <title>The Genome Sequence of Nematocida parisii strain ERTm3.</title>
        <authorList>
            <consortium name="The Broad Institute Genome Sequencing Platform"/>
            <consortium name="The Broad Institute Genome Sequencing Center for Infectious Disease"/>
            <person name="Cuomo C."/>
            <person name="Troemel E."/>
            <person name="Young S.K."/>
            <person name="Zeng Q."/>
            <person name="Gargeya S."/>
            <person name="Fitzgerald M."/>
            <person name="Haas B."/>
            <person name="Abouelleil A."/>
            <person name="Alvarado L."/>
            <person name="Arachchi H.M."/>
            <person name="Berlin A."/>
            <person name="Chapman S.B."/>
            <person name="Gearin G."/>
            <person name="Goldberg J."/>
            <person name="Griggs A."/>
            <person name="Gujja S."/>
            <person name="Hansen M."/>
            <person name="Heiman D."/>
            <person name="Howarth C."/>
            <person name="Larimer J."/>
            <person name="Lui A."/>
            <person name="MacDonald P.J.P."/>
            <person name="McCowen C."/>
            <person name="Montmayeur A."/>
            <person name="Murphy C."/>
            <person name="Neiman D."/>
            <person name="Pearson M."/>
            <person name="Priest M."/>
            <person name="Roberts A."/>
            <person name="Saif S."/>
            <person name="Shea T."/>
            <person name="Sisk P."/>
            <person name="Stolte C."/>
            <person name="Sykes S."/>
            <person name="Wortman J."/>
            <person name="Nusbaum C."/>
            <person name="Birren B."/>
        </authorList>
    </citation>
    <scope>NUCLEOTIDE SEQUENCE</scope>
    <source>
        <strain evidence="3">ERTm3</strain>
    </source>
</reference>
<evidence type="ECO:0000313" key="3">
    <source>
        <dbReference type="EMBL" id="EIJ89378.1"/>
    </source>
</evidence>